<evidence type="ECO:0000256" key="8">
    <source>
        <dbReference type="PROSITE-ProRule" id="PRU00276"/>
    </source>
</evidence>
<dbReference type="InterPro" id="IPR041645">
    <property type="entry name" value="ADAMTS_CR_2"/>
</dbReference>
<keyword evidence="2 8" id="KW-0479">Metal-binding</keyword>
<keyword evidence="1" id="KW-0645">Protease</keyword>
<sequence length="785" mass="88637">MSSSNIWMFCVVIFNTYMLTSSQETRETSENITVEIPDFITNSEDCIFPLNFNLKLKFRGILSMDLSRNSHLHANKPVYVIRRDPEGNGMVIPDQLQDIQDVEFYQNLENEASIALRCYLENGVKTVEIGDTGKEVKHFPLTSTYSMGTFTEGNLQYTLSVDDTIKKGHEASPNTSNTMYRVTQRPRGLPIDHDYRYLPTDLPTDILLEGQLPTTRQPASDRFRRTVNPRSYIIDLLVVVDYQIYQDWLNRDIGFNDYDKDQNVKNNLRRYFSHFINEIDLRYQGIVSADLKFSISIAGFIVADRPETYPWIEIRREIAKPRDYVNADDALKDFRFWVKNTKGLPPHDHAMLFTGIDLYSSNENTKLLHTAGLAFIGSMCRPNGDSVSVVEDHGGLQNIGTASHELGHSLGALHDGEDNSCTSSNRYIMASSGYGPIPPERRLNQWKFSQCTVNYFREFINNLTRTGYSCLSDSYEDIAVSSTEVPGQLFNPDEQCRLIWGPTSYLCRGYEFGNASTICTAMYCRDPGTDSDCVLHFAARGTSCGNKKWCSAGQCVLSPHAPQNQGTCLLGDQPGTAFISKTCDELVNEVPAYCYQEKVRARCCGSCGKYYTWRKGCEYGDRVKGCQAWHCNMIGTESDIERDCCGTCNVGEKITTTPTPTFTVTPDRKPEPPTMRTSCNDKADINDKSCEEFVHTNGRHLCYDSIIESFCCHSCFKIRNNEETECLYGDRLPSLCTNSRNRTAAWCKTYQTDCCGTCKEVISGAPAQQWNVGLSALLISLLIFI</sequence>
<dbReference type="Gene3D" id="3.40.1620.60">
    <property type="match status" value="1"/>
</dbReference>
<dbReference type="InterPro" id="IPR001590">
    <property type="entry name" value="Peptidase_M12B"/>
</dbReference>
<organism evidence="11 12">
    <name type="scientific">Mizuhopecten yessoensis</name>
    <name type="common">Japanese scallop</name>
    <name type="synonym">Patinopecten yessoensis</name>
    <dbReference type="NCBI Taxonomy" id="6573"/>
    <lineage>
        <taxon>Eukaryota</taxon>
        <taxon>Metazoa</taxon>
        <taxon>Spiralia</taxon>
        <taxon>Lophotrochozoa</taxon>
        <taxon>Mollusca</taxon>
        <taxon>Bivalvia</taxon>
        <taxon>Autobranchia</taxon>
        <taxon>Pteriomorphia</taxon>
        <taxon>Pectinida</taxon>
        <taxon>Pectinoidea</taxon>
        <taxon>Pectinidae</taxon>
        <taxon>Mizuhopecten</taxon>
    </lineage>
</organism>
<dbReference type="Pfam" id="PF17771">
    <property type="entry name" value="ADAMTS_CR_2"/>
    <property type="match status" value="1"/>
</dbReference>
<dbReference type="SUPFAM" id="SSF55486">
    <property type="entry name" value="Metalloproteases ('zincins'), catalytic domain"/>
    <property type="match status" value="1"/>
</dbReference>
<dbReference type="InterPro" id="IPR024079">
    <property type="entry name" value="MetalloPept_cat_dom_sf"/>
</dbReference>
<feature type="binding site" evidence="8">
    <location>
        <position position="408"/>
    </location>
    <ligand>
        <name>Zn(2+)</name>
        <dbReference type="ChEBI" id="CHEBI:29105"/>
        <note>catalytic</note>
    </ligand>
</feature>
<protein>
    <submittedName>
        <fullName evidence="11">ADAM family mig-17</fullName>
    </submittedName>
</protein>
<proteinExistence type="predicted"/>
<name>A0A210R6K2_MIZYE</name>
<dbReference type="GO" id="GO:0004222">
    <property type="term" value="F:metalloendopeptidase activity"/>
    <property type="evidence" value="ECO:0007669"/>
    <property type="project" value="InterPro"/>
</dbReference>
<keyword evidence="7" id="KW-0325">Glycoprotein</keyword>
<keyword evidence="12" id="KW-1185">Reference proteome</keyword>
<keyword evidence="9" id="KW-0732">Signal</keyword>
<reference evidence="11 12" key="1">
    <citation type="journal article" date="2017" name="Nat. Ecol. Evol.">
        <title>Scallop genome provides insights into evolution of bilaterian karyotype and development.</title>
        <authorList>
            <person name="Wang S."/>
            <person name="Zhang J."/>
            <person name="Jiao W."/>
            <person name="Li J."/>
            <person name="Xun X."/>
            <person name="Sun Y."/>
            <person name="Guo X."/>
            <person name="Huan P."/>
            <person name="Dong B."/>
            <person name="Zhang L."/>
            <person name="Hu X."/>
            <person name="Sun X."/>
            <person name="Wang J."/>
            <person name="Zhao C."/>
            <person name="Wang Y."/>
            <person name="Wang D."/>
            <person name="Huang X."/>
            <person name="Wang R."/>
            <person name="Lv J."/>
            <person name="Li Y."/>
            <person name="Zhang Z."/>
            <person name="Liu B."/>
            <person name="Lu W."/>
            <person name="Hui Y."/>
            <person name="Liang J."/>
            <person name="Zhou Z."/>
            <person name="Hou R."/>
            <person name="Li X."/>
            <person name="Liu Y."/>
            <person name="Li H."/>
            <person name="Ning X."/>
            <person name="Lin Y."/>
            <person name="Zhao L."/>
            <person name="Xing Q."/>
            <person name="Dou J."/>
            <person name="Li Y."/>
            <person name="Mao J."/>
            <person name="Guo H."/>
            <person name="Dou H."/>
            <person name="Li T."/>
            <person name="Mu C."/>
            <person name="Jiang W."/>
            <person name="Fu Q."/>
            <person name="Fu X."/>
            <person name="Miao Y."/>
            <person name="Liu J."/>
            <person name="Yu Q."/>
            <person name="Li R."/>
            <person name="Liao H."/>
            <person name="Li X."/>
            <person name="Kong Y."/>
            <person name="Jiang Z."/>
            <person name="Chourrout D."/>
            <person name="Li R."/>
            <person name="Bao Z."/>
        </authorList>
    </citation>
    <scope>NUCLEOTIDE SEQUENCE [LARGE SCALE GENOMIC DNA]</scope>
    <source>
        <strain evidence="11 12">PY_sf001</strain>
    </source>
</reference>
<evidence type="ECO:0000313" key="12">
    <source>
        <dbReference type="Proteomes" id="UP000242188"/>
    </source>
</evidence>
<dbReference type="OrthoDB" id="6134861at2759"/>
<feature type="binding site" evidence="8">
    <location>
        <position position="404"/>
    </location>
    <ligand>
        <name>Zn(2+)</name>
        <dbReference type="ChEBI" id="CHEBI:29105"/>
        <note>catalytic</note>
    </ligand>
</feature>
<keyword evidence="4 8" id="KW-0862">Zinc</keyword>
<evidence type="ECO:0000313" key="11">
    <source>
        <dbReference type="EMBL" id="OWF56585.1"/>
    </source>
</evidence>
<dbReference type="GO" id="GO:0046872">
    <property type="term" value="F:metal ion binding"/>
    <property type="evidence" value="ECO:0007669"/>
    <property type="project" value="UniProtKB-KW"/>
</dbReference>
<dbReference type="AlphaFoldDB" id="A0A210R6K2"/>
<evidence type="ECO:0000256" key="4">
    <source>
        <dbReference type="ARBA" id="ARBA00022833"/>
    </source>
</evidence>
<evidence type="ECO:0000256" key="9">
    <source>
        <dbReference type="SAM" id="SignalP"/>
    </source>
</evidence>
<evidence type="ECO:0000256" key="7">
    <source>
        <dbReference type="ARBA" id="ARBA00023180"/>
    </source>
</evidence>
<keyword evidence="3" id="KW-0378">Hydrolase</keyword>
<dbReference type="PROSITE" id="PS50215">
    <property type="entry name" value="ADAM_MEPRO"/>
    <property type="match status" value="1"/>
</dbReference>
<evidence type="ECO:0000256" key="5">
    <source>
        <dbReference type="ARBA" id="ARBA00023049"/>
    </source>
</evidence>
<comment type="caution">
    <text evidence="11">The sequence shown here is derived from an EMBL/GenBank/DDBJ whole genome shotgun (WGS) entry which is preliminary data.</text>
</comment>
<keyword evidence="6" id="KW-1015">Disulfide bond</keyword>
<accession>A0A210R6K2</accession>
<gene>
    <name evidence="11" type="ORF">KP79_PYT18687</name>
</gene>
<dbReference type="Gene3D" id="3.40.390.10">
    <property type="entry name" value="Collagenase (Catalytic Domain)"/>
    <property type="match status" value="1"/>
</dbReference>
<dbReference type="PANTHER" id="PTHR11905">
    <property type="entry name" value="ADAM A DISINTEGRIN AND METALLOPROTEASE DOMAIN"/>
    <property type="match status" value="1"/>
</dbReference>
<dbReference type="Pfam" id="PF01421">
    <property type="entry name" value="Reprolysin"/>
    <property type="match status" value="1"/>
</dbReference>
<feature type="chain" id="PRO_5012871699" evidence="9">
    <location>
        <begin position="23"/>
        <end position="785"/>
    </location>
</feature>
<feature type="active site" evidence="8">
    <location>
        <position position="405"/>
    </location>
</feature>
<evidence type="ECO:0000256" key="2">
    <source>
        <dbReference type="ARBA" id="ARBA00022723"/>
    </source>
</evidence>
<evidence type="ECO:0000256" key="3">
    <source>
        <dbReference type="ARBA" id="ARBA00022801"/>
    </source>
</evidence>
<comment type="caution">
    <text evidence="8">Lacks conserved residue(s) required for the propagation of feature annotation.</text>
</comment>
<evidence type="ECO:0000256" key="6">
    <source>
        <dbReference type="ARBA" id="ARBA00023157"/>
    </source>
</evidence>
<dbReference type="Proteomes" id="UP000242188">
    <property type="component" value="Unassembled WGS sequence"/>
</dbReference>
<evidence type="ECO:0000256" key="1">
    <source>
        <dbReference type="ARBA" id="ARBA00022670"/>
    </source>
</evidence>
<dbReference type="PANTHER" id="PTHR11905:SF159">
    <property type="entry name" value="ADAM METALLOPROTEASE"/>
    <property type="match status" value="1"/>
</dbReference>
<evidence type="ECO:0000259" key="10">
    <source>
        <dbReference type="PROSITE" id="PS50215"/>
    </source>
</evidence>
<dbReference type="GO" id="GO:0006509">
    <property type="term" value="P:membrane protein ectodomain proteolysis"/>
    <property type="evidence" value="ECO:0007669"/>
    <property type="project" value="TreeGrafter"/>
</dbReference>
<keyword evidence="5" id="KW-0482">Metalloprotease</keyword>
<feature type="domain" description="Peptidase M12B" evidence="10">
    <location>
        <begin position="232"/>
        <end position="462"/>
    </location>
</feature>
<dbReference type="EMBL" id="NEDP02000134">
    <property type="protein sequence ID" value="OWF56585.1"/>
    <property type="molecule type" value="Genomic_DNA"/>
</dbReference>
<feature type="binding site" evidence="8">
    <location>
        <position position="414"/>
    </location>
    <ligand>
        <name>Zn(2+)</name>
        <dbReference type="ChEBI" id="CHEBI:29105"/>
        <note>catalytic</note>
    </ligand>
</feature>
<feature type="signal peptide" evidence="9">
    <location>
        <begin position="1"/>
        <end position="22"/>
    </location>
</feature>